<dbReference type="AlphaFoldDB" id="A0A9P6AHM4"/>
<keyword evidence="3 8" id="KW-0479">Metal-binding</keyword>
<keyword evidence="5 8" id="KW-0862">Zinc</keyword>
<evidence type="ECO:0000313" key="11">
    <source>
        <dbReference type="Proteomes" id="UP000886523"/>
    </source>
</evidence>
<evidence type="ECO:0000256" key="2">
    <source>
        <dbReference type="ARBA" id="ARBA00022670"/>
    </source>
</evidence>
<dbReference type="InterPro" id="IPR045090">
    <property type="entry name" value="Pept_M3A_M3B"/>
</dbReference>
<evidence type="ECO:0000256" key="5">
    <source>
        <dbReference type="ARBA" id="ARBA00022833"/>
    </source>
</evidence>
<keyword evidence="6 8" id="KW-0482">Metalloprotease</keyword>
<name>A0A9P6AHM4_9AGAM</name>
<evidence type="ECO:0000256" key="7">
    <source>
        <dbReference type="ARBA" id="ARBA00025208"/>
    </source>
</evidence>
<dbReference type="PANTHER" id="PTHR11804:SF84">
    <property type="entry name" value="SACCHAROLYSIN"/>
    <property type="match status" value="1"/>
</dbReference>
<dbReference type="GO" id="GO:0006508">
    <property type="term" value="P:proteolysis"/>
    <property type="evidence" value="ECO:0007669"/>
    <property type="project" value="UniProtKB-KW"/>
</dbReference>
<evidence type="ECO:0000256" key="8">
    <source>
        <dbReference type="RuleBase" id="RU003435"/>
    </source>
</evidence>
<dbReference type="InterPro" id="IPR001567">
    <property type="entry name" value="Pept_M3A_M3B_dom"/>
</dbReference>
<dbReference type="Pfam" id="PF01432">
    <property type="entry name" value="Peptidase_M3"/>
    <property type="match status" value="1"/>
</dbReference>
<evidence type="ECO:0000256" key="6">
    <source>
        <dbReference type="ARBA" id="ARBA00023049"/>
    </source>
</evidence>
<dbReference type="GO" id="GO:0046872">
    <property type="term" value="F:metal ion binding"/>
    <property type="evidence" value="ECO:0007669"/>
    <property type="project" value="UniProtKB-UniRule"/>
</dbReference>
<dbReference type="GO" id="GO:0004222">
    <property type="term" value="F:metalloendopeptidase activity"/>
    <property type="evidence" value="ECO:0007669"/>
    <property type="project" value="InterPro"/>
</dbReference>
<evidence type="ECO:0000256" key="1">
    <source>
        <dbReference type="ARBA" id="ARBA00006040"/>
    </source>
</evidence>
<keyword evidence="4 8" id="KW-0378">Hydrolase</keyword>
<gene>
    <name evidence="10" type="ORF">BS47DRAFT_1374338</name>
</gene>
<keyword evidence="11" id="KW-1185">Reference proteome</keyword>
<feature type="domain" description="Peptidase M3A/M3B catalytic" evidence="9">
    <location>
        <begin position="188"/>
        <end position="616"/>
    </location>
</feature>
<keyword evidence="2 8" id="KW-0645">Protease</keyword>
<proteinExistence type="inferred from homology"/>
<dbReference type="Gene3D" id="1.20.1050.40">
    <property type="entry name" value="Endopeptidase. Chain P, domain 1"/>
    <property type="match status" value="1"/>
</dbReference>
<dbReference type="Proteomes" id="UP000886523">
    <property type="component" value="Unassembled WGS sequence"/>
</dbReference>
<comment type="function">
    <text evidence="7">Cleaves proteins, imported into the mitochondrion, to their mature size. While most mitochondrial precursor proteins are processed to the mature form in one step by mitochondrial processing peptidase (MPP), the sequential cleavage by MIP of an octapeptide after initial processing by MPP is a required step for a subgroup of nuclear-encoded precursor proteins destined for the matrix or the inner membrane.</text>
</comment>
<dbReference type="SUPFAM" id="SSF55486">
    <property type="entry name" value="Metalloproteases ('zincins'), catalytic domain"/>
    <property type="match status" value="1"/>
</dbReference>
<evidence type="ECO:0000256" key="4">
    <source>
        <dbReference type="ARBA" id="ARBA00022801"/>
    </source>
</evidence>
<comment type="caution">
    <text evidence="10">The sequence shown here is derived from an EMBL/GenBank/DDBJ whole genome shotgun (WGS) entry which is preliminary data.</text>
</comment>
<dbReference type="GO" id="GO:0006518">
    <property type="term" value="P:peptide metabolic process"/>
    <property type="evidence" value="ECO:0007669"/>
    <property type="project" value="TreeGrafter"/>
</dbReference>
<dbReference type="CDD" id="cd06455">
    <property type="entry name" value="M3A_TOP"/>
    <property type="match status" value="1"/>
</dbReference>
<accession>A0A9P6AHM4</accession>
<dbReference type="EMBL" id="MU129175">
    <property type="protein sequence ID" value="KAF9505096.1"/>
    <property type="molecule type" value="Genomic_DNA"/>
</dbReference>
<dbReference type="InterPro" id="IPR024077">
    <property type="entry name" value="Neurolysin/TOP_dom2"/>
</dbReference>
<comment type="similarity">
    <text evidence="1 8">Belongs to the peptidase M3 family.</text>
</comment>
<evidence type="ECO:0000313" key="10">
    <source>
        <dbReference type="EMBL" id="KAF9505096.1"/>
    </source>
</evidence>
<dbReference type="InterPro" id="IPR024079">
    <property type="entry name" value="MetalloPept_cat_dom_sf"/>
</dbReference>
<organism evidence="10 11">
    <name type="scientific">Hydnum rufescens UP504</name>
    <dbReference type="NCBI Taxonomy" id="1448309"/>
    <lineage>
        <taxon>Eukaryota</taxon>
        <taxon>Fungi</taxon>
        <taxon>Dikarya</taxon>
        <taxon>Basidiomycota</taxon>
        <taxon>Agaricomycotina</taxon>
        <taxon>Agaricomycetes</taxon>
        <taxon>Cantharellales</taxon>
        <taxon>Hydnaceae</taxon>
        <taxon>Hydnum</taxon>
    </lineage>
</organism>
<dbReference type="PANTHER" id="PTHR11804">
    <property type="entry name" value="PROTEASE M3 THIMET OLIGOPEPTIDASE-RELATED"/>
    <property type="match status" value="1"/>
</dbReference>
<comment type="cofactor">
    <cofactor evidence="8">
        <name>Zn(2+)</name>
        <dbReference type="ChEBI" id="CHEBI:29105"/>
    </cofactor>
    <text evidence="8">Binds 1 zinc ion.</text>
</comment>
<sequence length="631" mass="71660">MRDHIATLPPSQRTFSSVFLELAKEEALIENATGPLTFYQYVSTNEQLRNAANAAEQRLNEYGIESSMRLDVFQALKDAKAHIDSSGQKLTSEELRLVEKMLLEGKRNGLDLPEETREQLKILKKDLSNTCTEFSKNFNEEKGTILFTRQELNGVPEDVIKGYNKRTAEDGTELFVVTFKTPDIMPVFKHAHDPETRKRALQASESKLEINVPLLTKALDLRRRLAALMNYKTWADYVEEDKMIKTGDAVKDFLGDLRVKLTPVGLKERDALLKIKNVRHTKFGYYDNAFVEESLDLDDNLVKEYFPVGVVVPAILQIYQELLGVRFRDSTANASLWHPDFLGDVYLDLYPRENKYSHAAVWGLIQGYLKDDGTRNYPVAAMVANLAKPTPDRPALMRHDDAVTFMHEMGHVFHGLLSRTTFGRFHGTQVARDFVEAPSQMLENWCWEPQVLKRISSHYKTGEPLSNQLIEKLIKSRYVNIGLFSLRQLFFGLFDLKVHTEKFDGQVDYSKLWCDMREDISLVKTGDQITPGQGSFGHIVGGYDAGYYGYLYSQVFSADMYHAVFSKDPMNHASDLPYLGQRYRKEILLPGGSRDEMESLKSFLGRAPSSDAFLKSILGSSHGVVPSSANL</sequence>
<evidence type="ECO:0000256" key="3">
    <source>
        <dbReference type="ARBA" id="ARBA00022723"/>
    </source>
</evidence>
<dbReference type="Gene3D" id="1.10.1370.10">
    <property type="entry name" value="Neurolysin, domain 3"/>
    <property type="match status" value="1"/>
</dbReference>
<protein>
    <recommendedName>
        <fullName evidence="9">Peptidase M3A/M3B catalytic domain-containing protein</fullName>
    </recommendedName>
</protein>
<dbReference type="InterPro" id="IPR024080">
    <property type="entry name" value="Neurolysin/TOP_N"/>
</dbReference>
<evidence type="ECO:0000259" key="9">
    <source>
        <dbReference type="Pfam" id="PF01432"/>
    </source>
</evidence>
<dbReference type="OrthoDB" id="534666at2759"/>
<dbReference type="Gene3D" id="3.40.390.10">
    <property type="entry name" value="Collagenase (Catalytic Domain)"/>
    <property type="match status" value="1"/>
</dbReference>
<dbReference type="GO" id="GO:0005758">
    <property type="term" value="C:mitochondrial intermembrane space"/>
    <property type="evidence" value="ECO:0007669"/>
    <property type="project" value="TreeGrafter"/>
</dbReference>
<reference evidence="10" key="1">
    <citation type="journal article" date="2020" name="Nat. Commun.">
        <title>Large-scale genome sequencing of mycorrhizal fungi provides insights into the early evolution of symbiotic traits.</title>
        <authorList>
            <person name="Miyauchi S."/>
            <person name="Kiss E."/>
            <person name="Kuo A."/>
            <person name="Drula E."/>
            <person name="Kohler A."/>
            <person name="Sanchez-Garcia M."/>
            <person name="Morin E."/>
            <person name="Andreopoulos B."/>
            <person name="Barry K.W."/>
            <person name="Bonito G."/>
            <person name="Buee M."/>
            <person name="Carver A."/>
            <person name="Chen C."/>
            <person name="Cichocki N."/>
            <person name="Clum A."/>
            <person name="Culley D."/>
            <person name="Crous P.W."/>
            <person name="Fauchery L."/>
            <person name="Girlanda M."/>
            <person name="Hayes R.D."/>
            <person name="Keri Z."/>
            <person name="LaButti K."/>
            <person name="Lipzen A."/>
            <person name="Lombard V."/>
            <person name="Magnuson J."/>
            <person name="Maillard F."/>
            <person name="Murat C."/>
            <person name="Nolan M."/>
            <person name="Ohm R.A."/>
            <person name="Pangilinan J."/>
            <person name="Pereira M.F."/>
            <person name="Perotto S."/>
            <person name="Peter M."/>
            <person name="Pfister S."/>
            <person name="Riley R."/>
            <person name="Sitrit Y."/>
            <person name="Stielow J.B."/>
            <person name="Szollosi G."/>
            <person name="Zifcakova L."/>
            <person name="Stursova M."/>
            <person name="Spatafora J.W."/>
            <person name="Tedersoo L."/>
            <person name="Vaario L.M."/>
            <person name="Yamada A."/>
            <person name="Yan M."/>
            <person name="Wang P."/>
            <person name="Xu J."/>
            <person name="Bruns T."/>
            <person name="Baldrian P."/>
            <person name="Vilgalys R."/>
            <person name="Dunand C."/>
            <person name="Henrissat B."/>
            <person name="Grigoriev I.V."/>
            <person name="Hibbett D."/>
            <person name="Nagy L.G."/>
            <person name="Martin F.M."/>
        </authorList>
    </citation>
    <scope>NUCLEOTIDE SEQUENCE</scope>
    <source>
        <strain evidence="10">UP504</strain>
    </source>
</reference>